<protein>
    <recommendedName>
        <fullName evidence="7">Reverse transcriptase RNase H-like domain-containing protein</fullName>
    </recommendedName>
</protein>
<evidence type="ECO:0000256" key="2">
    <source>
        <dbReference type="ARBA" id="ARBA00022695"/>
    </source>
</evidence>
<keyword evidence="4" id="KW-0255">Endonuclease</keyword>
<dbReference type="GO" id="GO:0016787">
    <property type="term" value="F:hydrolase activity"/>
    <property type="evidence" value="ECO:0007669"/>
    <property type="project" value="UniProtKB-KW"/>
</dbReference>
<dbReference type="Proteomes" id="UP000765509">
    <property type="component" value="Unassembled WGS sequence"/>
</dbReference>
<name>A0A9Q3GXI4_9BASI</name>
<evidence type="ECO:0000259" key="7">
    <source>
        <dbReference type="Pfam" id="PF17917"/>
    </source>
</evidence>
<evidence type="ECO:0000256" key="5">
    <source>
        <dbReference type="ARBA" id="ARBA00022801"/>
    </source>
</evidence>
<comment type="caution">
    <text evidence="8">The sequence shown here is derived from an EMBL/GenBank/DDBJ whole genome shotgun (WGS) entry which is preliminary data.</text>
</comment>
<evidence type="ECO:0000256" key="6">
    <source>
        <dbReference type="ARBA" id="ARBA00022918"/>
    </source>
</evidence>
<dbReference type="GO" id="GO:0004519">
    <property type="term" value="F:endonuclease activity"/>
    <property type="evidence" value="ECO:0007669"/>
    <property type="project" value="UniProtKB-KW"/>
</dbReference>
<keyword evidence="5" id="KW-0378">Hydrolase</keyword>
<evidence type="ECO:0000256" key="1">
    <source>
        <dbReference type="ARBA" id="ARBA00022679"/>
    </source>
</evidence>
<accession>A0A9Q3GXI4</accession>
<keyword evidence="2" id="KW-0548">Nucleotidyltransferase</keyword>
<gene>
    <name evidence="8" type="ORF">O181_021870</name>
</gene>
<evidence type="ECO:0000256" key="4">
    <source>
        <dbReference type="ARBA" id="ARBA00022759"/>
    </source>
</evidence>
<keyword evidence="3" id="KW-0540">Nuclease</keyword>
<feature type="domain" description="Reverse transcriptase RNase H-like" evidence="7">
    <location>
        <begin position="2"/>
        <end position="54"/>
    </location>
</feature>
<keyword evidence="1" id="KW-0808">Transferase</keyword>
<keyword evidence="9" id="KW-1185">Reference proteome</keyword>
<keyword evidence="6" id="KW-0695">RNA-directed DNA polymerase</keyword>
<evidence type="ECO:0000256" key="3">
    <source>
        <dbReference type="ARBA" id="ARBA00022722"/>
    </source>
</evidence>
<dbReference type="InterPro" id="IPR041373">
    <property type="entry name" value="RT_RNaseH"/>
</dbReference>
<reference evidence="8" key="1">
    <citation type="submission" date="2021-03" db="EMBL/GenBank/DDBJ databases">
        <title>Draft genome sequence of rust myrtle Austropuccinia psidii MF-1, a brazilian biotype.</title>
        <authorList>
            <person name="Quecine M.C."/>
            <person name="Pachon D.M.R."/>
            <person name="Bonatelli M.L."/>
            <person name="Correr F.H."/>
            <person name="Franceschini L.M."/>
            <person name="Leite T.F."/>
            <person name="Margarido G.R.A."/>
            <person name="Almeida C.A."/>
            <person name="Ferrarezi J.A."/>
            <person name="Labate C.A."/>
        </authorList>
    </citation>
    <scope>NUCLEOTIDE SEQUENCE</scope>
    <source>
        <strain evidence="8">MF-1</strain>
    </source>
</reference>
<dbReference type="OrthoDB" id="425619at2759"/>
<organism evidence="8 9">
    <name type="scientific">Austropuccinia psidii MF-1</name>
    <dbReference type="NCBI Taxonomy" id="1389203"/>
    <lineage>
        <taxon>Eukaryota</taxon>
        <taxon>Fungi</taxon>
        <taxon>Dikarya</taxon>
        <taxon>Basidiomycota</taxon>
        <taxon>Pucciniomycotina</taxon>
        <taxon>Pucciniomycetes</taxon>
        <taxon>Pucciniales</taxon>
        <taxon>Sphaerophragmiaceae</taxon>
        <taxon>Austropuccinia</taxon>
    </lineage>
</organism>
<proteinExistence type="predicted"/>
<dbReference type="GO" id="GO:0003964">
    <property type="term" value="F:RNA-directed DNA polymerase activity"/>
    <property type="evidence" value="ECO:0007669"/>
    <property type="project" value="UniProtKB-KW"/>
</dbReference>
<dbReference type="AlphaFoldDB" id="A0A9Q3GXI4"/>
<evidence type="ECO:0000313" key="9">
    <source>
        <dbReference type="Proteomes" id="UP000765509"/>
    </source>
</evidence>
<dbReference type="EMBL" id="AVOT02006670">
    <property type="protein sequence ID" value="MBW0482155.1"/>
    <property type="molecule type" value="Genomic_DNA"/>
</dbReference>
<evidence type="ECO:0000313" key="8">
    <source>
        <dbReference type="EMBL" id="MBW0482155.1"/>
    </source>
</evidence>
<dbReference type="Pfam" id="PF17917">
    <property type="entry name" value="RT_RNaseH"/>
    <property type="match status" value="1"/>
</dbReference>
<sequence length="106" mass="11779">MEFLFLVWALDKLQYYLGGIVSNVFTDCNSVKPLLNMKKSNTHALRCQIAIQDYRENTIIVHKSGNIGNNANCLSRLALANSPENPASVPQEENNIEEICVKGIGI</sequence>